<protein>
    <recommendedName>
        <fullName evidence="2">Activator of Hsp90 ATPase homologue 1/2-like C-terminal domain-containing protein</fullName>
    </recommendedName>
</protein>
<evidence type="ECO:0000313" key="3">
    <source>
        <dbReference type="EMBL" id="PTQ12649.1"/>
    </source>
</evidence>
<name>A0A2T5G0H7_9SPHN</name>
<proteinExistence type="inferred from homology"/>
<dbReference type="SUPFAM" id="SSF55961">
    <property type="entry name" value="Bet v1-like"/>
    <property type="match status" value="1"/>
</dbReference>
<comment type="caution">
    <text evidence="3">The sequence shown here is derived from an EMBL/GenBank/DDBJ whole genome shotgun (WGS) entry which is preliminary data.</text>
</comment>
<organism evidence="3 4">
    <name type="scientific">Sphingomonas oleivorans</name>
    <dbReference type="NCBI Taxonomy" id="1735121"/>
    <lineage>
        <taxon>Bacteria</taxon>
        <taxon>Pseudomonadati</taxon>
        <taxon>Pseudomonadota</taxon>
        <taxon>Alphaproteobacteria</taxon>
        <taxon>Sphingomonadales</taxon>
        <taxon>Sphingomonadaceae</taxon>
        <taxon>Sphingomonas</taxon>
    </lineage>
</organism>
<accession>A0A2T5G0H7</accession>
<dbReference type="OrthoDB" id="9805228at2"/>
<dbReference type="EMBL" id="NWBU01000004">
    <property type="protein sequence ID" value="PTQ12649.1"/>
    <property type="molecule type" value="Genomic_DNA"/>
</dbReference>
<dbReference type="InterPro" id="IPR023393">
    <property type="entry name" value="START-like_dom_sf"/>
</dbReference>
<evidence type="ECO:0000259" key="2">
    <source>
        <dbReference type="Pfam" id="PF08327"/>
    </source>
</evidence>
<evidence type="ECO:0000313" key="4">
    <source>
        <dbReference type="Proteomes" id="UP000244162"/>
    </source>
</evidence>
<dbReference type="RefSeq" id="WP_107965886.1">
    <property type="nucleotide sequence ID" value="NZ_NWBU01000004.1"/>
</dbReference>
<gene>
    <name evidence="3" type="ORF">CLG96_00290</name>
</gene>
<dbReference type="Pfam" id="PF08327">
    <property type="entry name" value="AHSA1"/>
    <property type="match status" value="1"/>
</dbReference>
<comment type="similarity">
    <text evidence="1">Belongs to the AHA1 family.</text>
</comment>
<keyword evidence="4" id="KW-1185">Reference proteome</keyword>
<dbReference type="InterPro" id="IPR013538">
    <property type="entry name" value="ASHA1/2-like_C"/>
</dbReference>
<evidence type="ECO:0000256" key="1">
    <source>
        <dbReference type="ARBA" id="ARBA00006817"/>
    </source>
</evidence>
<dbReference type="Gene3D" id="3.30.530.20">
    <property type="match status" value="1"/>
</dbReference>
<feature type="domain" description="Activator of Hsp90 ATPase homologue 1/2-like C-terminal" evidence="2">
    <location>
        <begin position="20"/>
        <end position="169"/>
    </location>
</feature>
<dbReference type="AlphaFoldDB" id="A0A2T5G0H7"/>
<dbReference type="Proteomes" id="UP000244162">
    <property type="component" value="Unassembled WGS sequence"/>
</dbReference>
<reference evidence="3 4" key="1">
    <citation type="submission" date="2017-09" db="EMBL/GenBank/DDBJ databases">
        <title>Sphingomonas panjinensis sp.nov., isolated from oil-contaminated soil.</title>
        <authorList>
            <person name="Wang L."/>
            <person name="Chen L."/>
        </authorList>
    </citation>
    <scope>NUCLEOTIDE SEQUENCE [LARGE SCALE GENOMIC DNA]</scope>
    <source>
        <strain evidence="3 4">FW-11</strain>
    </source>
</reference>
<sequence>MILARESNPEREVVITRLIDVPRERLFRAWTDPVHLMKWWGPHGFTVPVCELDLRPGGAYRIVMRGPDGTDYPVKGVYREIAPPERLVMTDNCSELPEQWHDQLNPGRDRVAGRPALETLSTVIFEQQGERTKLTIRSLFKSASLRDAMVGMGRIEGWTESLEKLESLLAPEKAA</sequence>